<feature type="transmembrane region" description="Helical" evidence="1">
    <location>
        <begin position="133"/>
        <end position="153"/>
    </location>
</feature>
<organism evidence="3 4">
    <name type="scientific">Citricoccus muralis</name>
    <dbReference type="NCBI Taxonomy" id="169134"/>
    <lineage>
        <taxon>Bacteria</taxon>
        <taxon>Bacillati</taxon>
        <taxon>Actinomycetota</taxon>
        <taxon>Actinomycetes</taxon>
        <taxon>Micrococcales</taxon>
        <taxon>Micrococcaceae</taxon>
        <taxon>Citricoccus</taxon>
    </lineage>
</organism>
<feature type="transmembrane region" description="Helical" evidence="1">
    <location>
        <begin position="221"/>
        <end position="242"/>
    </location>
</feature>
<dbReference type="PANTHER" id="PTHR30590:SF3">
    <property type="entry name" value="HYPOTHETICAL MEMBRANE SPANNING PROTEIN"/>
    <property type="match status" value="1"/>
</dbReference>
<dbReference type="RefSeq" id="WP_278159245.1">
    <property type="nucleotide sequence ID" value="NZ_CP121252.1"/>
</dbReference>
<gene>
    <name evidence="3" type="ORF">P8192_05765</name>
</gene>
<dbReference type="Pfam" id="PF07786">
    <property type="entry name" value="HGSNAT_cat"/>
    <property type="match status" value="1"/>
</dbReference>
<feature type="transmembrane region" description="Helical" evidence="1">
    <location>
        <begin position="192"/>
        <end position="209"/>
    </location>
</feature>
<feature type="transmembrane region" description="Helical" evidence="1">
    <location>
        <begin position="12"/>
        <end position="32"/>
    </location>
</feature>
<feature type="transmembrane region" description="Helical" evidence="1">
    <location>
        <begin position="84"/>
        <end position="100"/>
    </location>
</feature>
<feature type="transmembrane region" description="Helical" evidence="1">
    <location>
        <begin position="106"/>
        <end position="126"/>
    </location>
</feature>
<feature type="transmembrane region" description="Helical" evidence="1">
    <location>
        <begin position="329"/>
        <end position="350"/>
    </location>
</feature>
<name>A0ABY8H9T8_9MICC</name>
<keyword evidence="1" id="KW-0812">Transmembrane</keyword>
<keyword evidence="4" id="KW-1185">Reference proteome</keyword>
<evidence type="ECO:0000313" key="3">
    <source>
        <dbReference type="EMBL" id="WFP17609.1"/>
    </source>
</evidence>
<proteinExistence type="predicted"/>
<evidence type="ECO:0000313" key="4">
    <source>
        <dbReference type="Proteomes" id="UP001219037"/>
    </source>
</evidence>
<feature type="transmembrane region" description="Helical" evidence="1">
    <location>
        <begin position="301"/>
        <end position="322"/>
    </location>
</feature>
<dbReference type="InterPro" id="IPR052529">
    <property type="entry name" value="Bact_Transport_Assoc"/>
</dbReference>
<sequence length="403" mass="43023">MRSTPIFSPTRITGIDAARGVALLGMISVHLMSLTQVSADGITMEPTLVGRLFTGTASALFAVVAGISLSLWSSSRAPAQARRSIWMRALILVLLGLACGHLDTSIAVILCHYGLLFLAASTFITLSTRQLSLVASAWLLVSPLVAAGLARFMQAQLGVNEYVDTWRLWHTPNFGDLLVQPGLLMWDLLFTGYYPVLQWTGYLLLGLALGRLRLDRLRTGALLTTGGGLAALASWWVSALLFRSTALRDQVMERTGVEPEALDAALQTGSGMIDEYTVGAASWFAAATPHSGAPLDLVRSAGAAVAIVGLCLLATTVARGVLRWPLLPLIGAGALPLTLYVGHLVALHLLSDATETWSEPRLAAVYLVSALVIGLVFALLRRRGPLEWVLHELSSGDVSPARR</sequence>
<dbReference type="EMBL" id="CP121252">
    <property type="protein sequence ID" value="WFP17609.1"/>
    <property type="molecule type" value="Genomic_DNA"/>
</dbReference>
<evidence type="ECO:0000259" key="2">
    <source>
        <dbReference type="Pfam" id="PF07786"/>
    </source>
</evidence>
<keyword evidence="1" id="KW-0472">Membrane</keyword>
<feature type="transmembrane region" description="Helical" evidence="1">
    <location>
        <begin position="52"/>
        <end position="72"/>
    </location>
</feature>
<evidence type="ECO:0000256" key="1">
    <source>
        <dbReference type="SAM" id="Phobius"/>
    </source>
</evidence>
<reference evidence="3 4" key="1">
    <citation type="submission" date="2023-04" db="EMBL/GenBank/DDBJ databases">
        <title>Funneling lignin-derived compounds into biodiesel using alkali-halophilic Citricoccus sp. P2.</title>
        <authorList>
            <person name="Luo C.-B."/>
        </authorList>
    </citation>
    <scope>NUCLEOTIDE SEQUENCE [LARGE SCALE GENOMIC DNA]</scope>
    <source>
        <strain evidence="3 4">P2</strain>
    </source>
</reference>
<dbReference type="Proteomes" id="UP001219037">
    <property type="component" value="Chromosome"/>
</dbReference>
<protein>
    <submittedName>
        <fullName evidence="3">Heparan-alpha-glucosaminide N-acetyltransferase domain-containing protein</fullName>
    </submittedName>
</protein>
<feature type="domain" description="Heparan-alpha-glucosaminide N-acetyltransferase catalytic" evidence="2">
    <location>
        <begin position="11"/>
        <end position="216"/>
    </location>
</feature>
<accession>A0ABY8H9T8</accession>
<dbReference type="PANTHER" id="PTHR30590">
    <property type="entry name" value="INNER MEMBRANE PROTEIN"/>
    <property type="match status" value="1"/>
</dbReference>
<keyword evidence="1" id="KW-1133">Transmembrane helix</keyword>
<dbReference type="InterPro" id="IPR012429">
    <property type="entry name" value="HGSNAT_cat"/>
</dbReference>
<feature type="transmembrane region" description="Helical" evidence="1">
    <location>
        <begin position="362"/>
        <end position="380"/>
    </location>
</feature>